<feature type="transmembrane region" description="Helical" evidence="6">
    <location>
        <begin position="12"/>
        <end position="34"/>
    </location>
</feature>
<keyword evidence="3 6" id="KW-0812">Transmembrane</keyword>
<dbReference type="SUPFAM" id="SSF49899">
    <property type="entry name" value="Concanavalin A-like lectins/glucanases"/>
    <property type="match status" value="1"/>
</dbReference>
<feature type="non-terminal residue" evidence="7">
    <location>
        <position position="182"/>
    </location>
</feature>
<dbReference type="PROSITE" id="PS00409">
    <property type="entry name" value="PROKAR_NTER_METHYL"/>
    <property type="match status" value="1"/>
</dbReference>
<keyword evidence="5 6" id="KW-0472">Membrane</keyword>
<evidence type="ECO:0000313" key="8">
    <source>
        <dbReference type="Proteomes" id="UP000228906"/>
    </source>
</evidence>
<dbReference type="InterPro" id="IPR045584">
    <property type="entry name" value="Pilin-like"/>
</dbReference>
<dbReference type="GO" id="GO:0016020">
    <property type="term" value="C:membrane"/>
    <property type="evidence" value="ECO:0007669"/>
    <property type="project" value="UniProtKB-SubCell"/>
</dbReference>
<name>A0A2H0UXN1_9BACT</name>
<evidence type="ECO:0000313" key="7">
    <source>
        <dbReference type="EMBL" id="PIR91575.1"/>
    </source>
</evidence>
<dbReference type="InterPro" id="IPR013320">
    <property type="entry name" value="ConA-like_dom_sf"/>
</dbReference>
<dbReference type="GO" id="GO:0015628">
    <property type="term" value="P:protein secretion by the type II secretion system"/>
    <property type="evidence" value="ECO:0007669"/>
    <property type="project" value="InterPro"/>
</dbReference>
<sequence>MTVTKFMQKGFTLLELLVVIAIIGILSSIVLVSYNGYADKARLARTLQWASSVNHLIGSEAVGVWTLEDLTGGLAKDDSGFNSNCSVVGSGLSAVQGVVNNSVNFAGSGYLNCVNPSNLQIVGNMTLTFWAKPSNVASPSRQNPICKAYGGEFCLTMEPGGSLSYFHGSCGGNCSPYIGWGL</sequence>
<gene>
    <name evidence="7" type="ORF">COU03_01700</name>
</gene>
<dbReference type="Gene3D" id="3.30.700.10">
    <property type="entry name" value="Glycoprotein, Type 4 Pilin"/>
    <property type="match status" value="1"/>
</dbReference>
<proteinExistence type="predicted"/>
<dbReference type="Pfam" id="PF07963">
    <property type="entry name" value="N_methyl"/>
    <property type="match status" value="1"/>
</dbReference>
<dbReference type="EMBL" id="PFAV01000029">
    <property type="protein sequence ID" value="PIR91575.1"/>
    <property type="molecule type" value="Genomic_DNA"/>
</dbReference>
<dbReference type="PRINTS" id="PR00885">
    <property type="entry name" value="BCTERIALGSPH"/>
</dbReference>
<dbReference type="SUPFAM" id="SSF54523">
    <property type="entry name" value="Pili subunits"/>
    <property type="match status" value="1"/>
</dbReference>
<evidence type="ECO:0008006" key="9">
    <source>
        <dbReference type="Google" id="ProtNLM"/>
    </source>
</evidence>
<evidence type="ECO:0000256" key="1">
    <source>
        <dbReference type="ARBA" id="ARBA00004167"/>
    </source>
</evidence>
<dbReference type="Proteomes" id="UP000228906">
    <property type="component" value="Unassembled WGS sequence"/>
</dbReference>
<comment type="subcellular location">
    <subcellularLocation>
        <location evidence="1">Membrane</location>
        <topology evidence="1">Single-pass membrane protein</topology>
    </subcellularLocation>
</comment>
<keyword evidence="4 6" id="KW-1133">Transmembrane helix</keyword>
<organism evidence="7 8">
    <name type="scientific">bacterium (Candidatus Gribaldobacteria) CG10_big_fil_rev_8_21_14_0_10_41_12</name>
    <dbReference type="NCBI Taxonomy" id="2014277"/>
    <lineage>
        <taxon>Bacteria</taxon>
        <taxon>Candidatus Gribaldobacteria</taxon>
    </lineage>
</organism>
<dbReference type="GO" id="GO:0015627">
    <property type="term" value="C:type II protein secretion system complex"/>
    <property type="evidence" value="ECO:0007669"/>
    <property type="project" value="InterPro"/>
</dbReference>
<reference evidence="8" key="1">
    <citation type="submission" date="2017-09" db="EMBL/GenBank/DDBJ databases">
        <title>Depth-based differentiation of microbial function through sediment-hosted aquifers and enrichment of novel symbionts in the deep terrestrial subsurface.</title>
        <authorList>
            <person name="Probst A.J."/>
            <person name="Ladd B."/>
            <person name="Jarett J.K."/>
            <person name="Geller-Mcgrath D.E."/>
            <person name="Sieber C.M.K."/>
            <person name="Emerson J.B."/>
            <person name="Anantharaman K."/>
            <person name="Thomas B.C."/>
            <person name="Malmstrom R."/>
            <person name="Stieglmeier M."/>
            <person name="Klingl A."/>
            <person name="Woyke T."/>
            <person name="Ryan C.M."/>
            <person name="Banfield J.F."/>
        </authorList>
    </citation>
    <scope>NUCLEOTIDE SEQUENCE [LARGE SCALE GENOMIC DNA]</scope>
</reference>
<evidence type="ECO:0000256" key="4">
    <source>
        <dbReference type="ARBA" id="ARBA00022989"/>
    </source>
</evidence>
<comment type="caution">
    <text evidence="7">The sequence shown here is derived from an EMBL/GenBank/DDBJ whole genome shotgun (WGS) entry which is preliminary data.</text>
</comment>
<evidence type="ECO:0000256" key="2">
    <source>
        <dbReference type="ARBA" id="ARBA00022481"/>
    </source>
</evidence>
<dbReference type="InterPro" id="IPR012902">
    <property type="entry name" value="N_methyl_site"/>
</dbReference>
<evidence type="ECO:0000256" key="3">
    <source>
        <dbReference type="ARBA" id="ARBA00022692"/>
    </source>
</evidence>
<evidence type="ECO:0000256" key="5">
    <source>
        <dbReference type="ARBA" id="ARBA00023136"/>
    </source>
</evidence>
<dbReference type="AlphaFoldDB" id="A0A2H0UXN1"/>
<accession>A0A2H0UXN1</accession>
<keyword evidence="2" id="KW-0488">Methylation</keyword>
<protein>
    <recommendedName>
        <fullName evidence="9">Prepilin-type cleavage/methylation domain-containing protein</fullName>
    </recommendedName>
</protein>
<dbReference type="InterPro" id="IPR002416">
    <property type="entry name" value="T2SS_protein-GspH"/>
</dbReference>
<dbReference type="NCBIfam" id="TIGR02532">
    <property type="entry name" value="IV_pilin_GFxxxE"/>
    <property type="match status" value="1"/>
</dbReference>
<evidence type="ECO:0000256" key="6">
    <source>
        <dbReference type="SAM" id="Phobius"/>
    </source>
</evidence>